<comment type="caution">
    <text evidence="3">The sequence shown here is derived from an EMBL/GenBank/DDBJ whole genome shotgun (WGS) entry which is preliminary data.</text>
</comment>
<evidence type="ECO:0000313" key="3">
    <source>
        <dbReference type="EMBL" id="MDF0753094.1"/>
    </source>
</evidence>
<dbReference type="SUPFAM" id="SSF48150">
    <property type="entry name" value="DNA-glycosylase"/>
    <property type="match status" value="1"/>
</dbReference>
<dbReference type="PANTHER" id="PTHR43003">
    <property type="entry name" value="DNA-3-METHYLADENINE GLYCOSYLASE"/>
    <property type="match status" value="1"/>
</dbReference>
<gene>
    <name evidence="3" type="ORF">NLU14_22965</name>
</gene>
<proteinExistence type="predicted"/>
<sequence>APATVATLPYGDIAALGIIATRAKTILALAQGFASGSVVLEPGADADTSIERLRALPGIGDWTAQYMAMRALAWPDA</sequence>
<name>A0ABT5YHP6_9GAMM</name>
<dbReference type="Proteomes" id="UP001143391">
    <property type="component" value="Unassembled WGS sequence"/>
</dbReference>
<dbReference type="EMBL" id="JANCMW010000429">
    <property type="protein sequence ID" value="MDF0753094.1"/>
    <property type="molecule type" value="Genomic_DNA"/>
</dbReference>
<evidence type="ECO:0000256" key="1">
    <source>
        <dbReference type="ARBA" id="ARBA00022763"/>
    </source>
</evidence>
<dbReference type="InterPro" id="IPR051912">
    <property type="entry name" value="Alkylbase_DNA_Glycosylase/TA"/>
</dbReference>
<evidence type="ECO:0000256" key="2">
    <source>
        <dbReference type="ARBA" id="ARBA00023204"/>
    </source>
</evidence>
<protein>
    <submittedName>
        <fullName evidence="3">Adenosine deaminase</fullName>
    </submittedName>
</protein>
<reference evidence="3" key="1">
    <citation type="submission" date="2022-07" db="EMBL/GenBank/DDBJ databases">
        <title>Marinobacter iranensis a new bacterium isolate from a hipersaline lake in Iran.</title>
        <authorList>
            <person name="Mohammad A.M.A."/>
            <person name="Cristina S.-P."/>
            <person name="Antonio V."/>
        </authorList>
    </citation>
    <scope>NUCLEOTIDE SEQUENCE</scope>
    <source>
        <strain evidence="3">71-i</strain>
    </source>
</reference>
<keyword evidence="4" id="KW-1185">Reference proteome</keyword>
<feature type="non-terminal residue" evidence="3">
    <location>
        <position position="1"/>
    </location>
</feature>
<dbReference type="InterPro" id="IPR011257">
    <property type="entry name" value="DNA_glycosylase"/>
</dbReference>
<accession>A0ABT5YHP6</accession>
<evidence type="ECO:0000313" key="4">
    <source>
        <dbReference type="Proteomes" id="UP001143391"/>
    </source>
</evidence>
<keyword evidence="2" id="KW-0234">DNA repair</keyword>
<dbReference type="PANTHER" id="PTHR43003:SF13">
    <property type="entry name" value="DNA-3-METHYLADENINE GLYCOSYLASE 2"/>
    <property type="match status" value="1"/>
</dbReference>
<dbReference type="Gene3D" id="1.10.340.30">
    <property type="entry name" value="Hypothetical protein, domain 2"/>
    <property type="match status" value="1"/>
</dbReference>
<organism evidence="3 4">
    <name type="scientific">Marinobacter iranensis</name>
    <dbReference type="NCBI Taxonomy" id="2962607"/>
    <lineage>
        <taxon>Bacteria</taxon>
        <taxon>Pseudomonadati</taxon>
        <taxon>Pseudomonadota</taxon>
        <taxon>Gammaproteobacteria</taxon>
        <taxon>Pseudomonadales</taxon>
        <taxon>Marinobacteraceae</taxon>
        <taxon>Marinobacter</taxon>
    </lineage>
</organism>
<keyword evidence="1" id="KW-0227">DNA damage</keyword>
<feature type="non-terminal residue" evidence="3">
    <location>
        <position position="77"/>
    </location>
</feature>